<evidence type="ECO:0000259" key="12">
    <source>
        <dbReference type="Pfam" id="PF04101"/>
    </source>
</evidence>
<dbReference type="GO" id="GO:0051991">
    <property type="term" value="F:UDP-N-acetyl-D-glucosamine:N-acetylmuramoyl-L-alanyl-D-glutamyl-meso-2,6-diaminopimelyl-D-alanyl-D-alanine-diphosphoundecaprenol 4-beta-N-acetylglucosaminlytransferase activity"/>
    <property type="evidence" value="ECO:0007669"/>
    <property type="project" value="RHEA"/>
</dbReference>
<feature type="binding site" evidence="10">
    <location>
        <position position="126"/>
    </location>
    <ligand>
        <name>UDP-N-acetyl-alpha-D-glucosamine</name>
        <dbReference type="ChEBI" id="CHEBI:57705"/>
    </ligand>
</feature>
<dbReference type="UniPathway" id="UPA00219"/>
<dbReference type="PANTHER" id="PTHR21015:SF22">
    <property type="entry name" value="GLYCOSYLTRANSFERASE"/>
    <property type="match status" value="1"/>
</dbReference>
<evidence type="ECO:0000256" key="3">
    <source>
        <dbReference type="ARBA" id="ARBA00022676"/>
    </source>
</evidence>
<dbReference type="Pfam" id="PF04101">
    <property type="entry name" value="Glyco_tran_28_C"/>
    <property type="match status" value="1"/>
</dbReference>
<dbReference type="GO" id="GO:0005886">
    <property type="term" value="C:plasma membrane"/>
    <property type="evidence" value="ECO:0007669"/>
    <property type="project" value="UniProtKB-SubCell"/>
</dbReference>
<feature type="binding site" evidence="10">
    <location>
        <begin position="280"/>
        <end position="285"/>
    </location>
    <ligand>
        <name>UDP-N-acetyl-alpha-D-glucosamine</name>
        <dbReference type="ChEBI" id="CHEBI:57705"/>
    </ligand>
</feature>
<dbReference type="GO" id="GO:0071555">
    <property type="term" value="P:cell wall organization"/>
    <property type="evidence" value="ECO:0007669"/>
    <property type="project" value="UniProtKB-KW"/>
</dbReference>
<evidence type="ECO:0000256" key="6">
    <source>
        <dbReference type="ARBA" id="ARBA00022984"/>
    </source>
</evidence>
<keyword evidence="3 10" id="KW-0328">Glycosyltransferase</keyword>
<dbReference type="PANTHER" id="PTHR21015">
    <property type="entry name" value="UDP-N-ACETYLGLUCOSAMINE--N-ACETYLMURAMYL-(PENTAPEPTIDE) PYROPHOSPHORYL-UNDECAPRENOL N-ACETYLGLUCOSAMINE TRANSFERASE 1"/>
    <property type="match status" value="1"/>
</dbReference>
<keyword evidence="6 10" id="KW-0573">Peptidoglycan synthesis</keyword>
<dbReference type="NCBIfam" id="TIGR01133">
    <property type="entry name" value="murG"/>
    <property type="match status" value="1"/>
</dbReference>
<feature type="domain" description="Glycosyl transferase family 28 C-terminal" evidence="12">
    <location>
        <begin position="199"/>
        <end position="364"/>
    </location>
</feature>
<dbReference type="RefSeq" id="WP_138319004.1">
    <property type="nucleotide sequence ID" value="NZ_VCBC01000004.1"/>
</dbReference>
<comment type="catalytic activity">
    <reaction evidence="10">
        <text>di-trans,octa-cis-undecaprenyl diphospho-N-acetyl-alpha-D-muramoyl-L-alanyl-D-glutamyl-meso-2,6-diaminopimeloyl-D-alanyl-D-alanine + UDP-N-acetyl-alpha-D-glucosamine = di-trans,octa-cis-undecaprenyl diphospho-[N-acetyl-alpha-D-glucosaminyl-(1-&gt;4)]-N-acetyl-alpha-D-muramoyl-L-alanyl-D-glutamyl-meso-2,6-diaminopimeloyl-D-alanyl-D-alanine + UDP + H(+)</text>
        <dbReference type="Rhea" id="RHEA:31227"/>
        <dbReference type="ChEBI" id="CHEBI:15378"/>
        <dbReference type="ChEBI" id="CHEBI:57705"/>
        <dbReference type="ChEBI" id="CHEBI:58223"/>
        <dbReference type="ChEBI" id="CHEBI:61387"/>
        <dbReference type="ChEBI" id="CHEBI:61388"/>
        <dbReference type="EC" id="2.4.1.227"/>
    </reaction>
</comment>
<sequence length="375" mass="39601">MSKAPTILIMAGGTGGHIFPGLAVADYLQAQGWQVHWLGTSSRMEAQVVPKYGYEISFIDIAGLRGKGIRSWLSAPVKIIKSVRQSLAVLEQVKPDVVLGMGGYASGPGGVASKIKGIPLVLHEQNAAAGLSNRMLAKIASKVLAAFPNAFDSNLDVEVVGNPVRADILNLLQVDEQEQVLAQDGQASETSALHANKNILVVGGSLGAKVLNDTVPEAVAQITSDPVSLWHQTGAGHLPSVQETYRSLNLNNDNIKITEFIDDMAAAYRWADVVICRAGALTVSELALAGKPAIFVPLPHAVDDHQTKNAMFLVNAGAAKLLPQSELTAAALAQQLTSLFSSEQNLLTMSKASNAAAKPEATQHVSEICQSMVHL</sequence>
<evidence type="ECO:0000313" key="13">
    <source>
        <dbReference type="EMBL" id="TLU66938.1"/>
    </source>
</evidence>
<keyword evidence="8 10" id="KW-0131">Cell cycle</keyword>
<dbReference type="HAMAP" id="MF_00033">
    <property type="entry name" value="MurG"/>
    <property type="match status" value="1"/>
</dbReference>
<feature type="binding site" evidence="10">
    <location>
        <begin position="14"/>
        <end position="16"/>
    </location>
    <ligand>
        <name>UDP-N-acetyl-alpha-D-glucosamine</name>
        <dbReference type="ChEBI" id="CHEBI:57705"/>
    </ligand>
</feature>
<dbReference type="GO" id="GO:0008360">
    <property type="term" value="P:regulation of cell shape"/>
    <property type="evidence" value="ECO:0007669"/>
    <property type="project" value="UniProtKB-KW"/>
</dbReference>
<dbReference type="GO" id="GO:0051301">
    <property type="term" value="P:cell division"/>
    <property type="evidence" value="ECO:0007669"/>
    <property type="project" value="UniProtKB-KW"/>
</dbReference>
<gene>
    <name evidence="10 13" type="primary">murG</name>
    <name evidence="13" type="ORF">FE810_04230</name>
</gene>
<dbReference type="GO" id="GO:0050511">
    <property type="term" value="F:undecaprenyldiphospho-muramoylpentapeptide beta-N-acetylglucosaminyltransferase activity"/>
    <property type="evidence" value="ECO:0007669"/>
    <property type="project" value="UniProtKB-UniRule"/>
</dbReference>
<dbReference type="EC" id="2.4.1.227" evidence="10"/>
<keyword evidence="1 10" id="KW-1003">Cell membrane</keyword>
<comment type="caution">
    <text evidence="13">The sequence shown here is derived from an EMBL/GenBank/DDBJ whole genome shotgun (WGS) entry which is preliminary data.</text>
</comment>
<keyword evidence="9 10" id="KW-0961">Cell wall biogenesis/degradation</keyword>
<evidence type="ECO:0000256" key="5">
    <source>
        <dbReference type="ARBA" id="ARBA00022960"/>
    </source>
</evidence>
<comment type="pathway">
    <text evidence="10">Cell wall biogenesis; peptidoglycan biosynthesis.</text>
</comment>
<evidence type="ECO:0000256" key="10">
    <source>
        <dbReference type="HAMAP-Rule" id="MF_00033"/>
    </source>
</evidence>
<comment type="function">
    <text evidence="10">Cell wall formation. Catalyzes the transfer of a GlcNAc subunit on undecaprenyl-pyrophosphoryl-MurNAc-pentapeptide (lipid intermediate I) to form undecaprenyl-pyrophosphoryl-MurNAc-(pentapeptide)GlcNAc (lipid intermediate II).</text>
</comment>
<evidence type="ECO:0000256" key="8">
    <source>
        <dbReference type="ARBA" id="ARBA00023306"/>
    </source>
</evidence>
<keyword evidence="4 10" id="KW-0808">Transferase</keyword>
<keyword evidence="5 10" id="KW-0133">Cell shape</keyword>
<dbReference type="InterPro" id="IPR006009">
    <property type="entry name" value="GlcNAc_MurG"/>
</dbReference>
<comment type="similarity">
    <text evidence="10">Belongs to the glycosyltransferase 28 family. MurG subfamily.</text>
</comment>
<evidence type="ECO:0000313" key="14">
    <source>
        <dbReference type="Proteomes" id="UP000307790"/>
    </source>
</evidence>
<keyword evidence="7 10" id="KW-0472">Membrane</keyword>
<dbReference type="GO" id="GO:0005975">
    <property type="term" value="P:carbohydrate metabolic process"/>
    <property type="evidence" value="ECO:0007669"/>
    <property type="project" value="InterPro"/>
</dbReference>
<comment type="subcellular location">
    <subcellularLocation>
        <location evidence="10">Cell membrane</location>
        <topology evidence="10">Peripheral membrane protein</topology>
        <orientation evidence="10">Cytoplasmic side</orientation>
    </subcellularLocation>
</comment>
<dbReference type="Pfam" id="PF03033">
    <property type="entry name" value="Glyco_transf_28"/>
    <property type="match status" value="1"/>
</dbReference>
<dbReference type="AlphaFoldDB" id="A0A5R9IYD8"/>
<dbReference type="SUPFAM" id="SSF53756">
    <property type="entry name" value="UDP-Glycosyltransferase/glycogen phosphorylase"/>
    <property type="match status" value="1"/>
</dbReference>
<dbReference type="Proteomes" id="UP000307790">
    <property type="component" value="Unassembled WGS sequence"/>
</dbReference>
<evidence type="ECO:0000256" key="1">
    <source>
        <dbReference type="ARBA" id="ARBA00022475"/>
    </source>
</evidence>
<feature type="binding site" evidence="10">
    <location>
        <position position="306"/>
    </location>
    <ligand>
        <name>UDP-N-acetyl-alpha-D-glucosamine</name>
        <dbReference type="ChEBI" id="CHEBI:57705"/>
    </ligand>
</feature>
<keyword evidence="14" id="KW-1185">Reference proteome</keyword>
<dbReference type="InterPro" id="IPR004276">
    <property type="entry name" value="GlycoTrans_28_N"/>
</dbReference>
<evidence type="ECO:0000256" key="4">
    <source>
        <dbReference type="ARBA" id="ARBA00022679"/>
    </source>
</evidence>
<accession>A0A5R9IYD8</accession>
<reference evidence="13 14" key="1">
    <citation type="submission" date="2019-05" db="EMBL/GenBank/DDBJ databases">
        <title>Genome sequences of Thalassotalea litorea 1K03283.</title>
        <authorList>
            <person name="Zhang D."/>
        </authorList>
    </citation>
    <scope>NUCLEOTIDE SEQUENCE [LARGE SCALE GENOMIC DNA]</scope>
    <source>
        <strain evidence="13 14">MCCC 1K03283</strain>
    </source>
</reference>
<organism evidence="13 14">
    <name type="scientific">Thalassotalea litorea</name>
    <dbReference type="NCBI Taxonomy" id="2020715"/>
    <lineage>
        <taxon>Bacteria</taxon>
        <taxon>Pseudomonadati</taxon>
        <taxon>Pseudomonadota</taxon>
        <taxon>Gammaproteobacteria</taxon>
        <taxon>Alteromonadales</taxon>
        <taxon>Colwelliaceae</taxon>
        <taxon>Thalassotalea</taxon>
    </lineage>
</organism>
<evidence type="ECO:0000256" key="7">
    <source>
        <dbReference type="ARBA" id="ARBA00023136"/>
    </source>
</evidence>
<proteinExistence type="inferred from homology"/>
<feature type="binding site" evidence="10">
    <location>
        <position position="205"/>
    </location>
    <ligand>
        <name>UDP-N-acetyl-alpha-D-glucosamine</name>
        <dbReference type="ChEBI" id="CHEBI:57705"/>
    </ligand>
</feature>
<dbReference type="OrthoDB" id="9808936at2"/>
<dbReference type="GO" id="GO:0009252">
    <property type="term" value="P:peptidoglycan biosynthetic process"/>
    <property type="evidence" value="ECO:0007669"/>
    <property type="project" value="UniProtKB-UniRule"/>
</dbReference>
<dbReference type="CDD" id="cd03785">
    <property type="entry name" value="GT28_MurG"/>
    <property type="match status" value="1"/>
</dbReference>
<dbReference type="InterPro" id="IPR007235">
    <property type="entry name" value="Glyco_trans_28_C"/>
</dbReference>
<evidence type="ECO:0000256" key="2">
    <source>
        <dbReference type="ARBA" id="ARBA00022618"/>
    </source>
</evidence>
<name>A0A5R9IYD8_9GAMM</name>
<evidence type="ECO:0000259" key="11">
    <source>
        <dbReference type="Pfam" id="PF03033"/>
    </source>
</evidence>
<dbReference type="EMBL" id="VCBC01000004">
    <property type="protein sequence ID" value="TLU66938.1"/>
    <property type="molecule type" value="Genomic_DNA"/>
</dbReference>
<feature type="binding site" evidence="10">
    <location>
        <position position="261"/>
    </location>
    <ligand>
        <name>UDP-N-acetyl-alpha-D-glucosamine</name>
        <dbReference type="ChEBI" id="CHEBI:57705"/>
    </ligand>
</feature>
<keyword evidence="2 10" id="KW-0132">Cell division</keyword>
<evidence type="ECO:0000256" key="9">
    <source>
        <dbReference type="ARBA" id="ARBA00023316"/>
    </source>
</evidence>
<feature type="binding site" evidence="10">
    <location>
        <position position="165"/>
    </location>
    <ligand>
        <name>UDP-N-acetyl-alpha-D-glucosamine</name>
        <dbReference type="ChEBI" id="CHEBI:57705"/>
    </ligand>
</feature>
<dbReference type="Gene3D" id="3.40.50.2000">
    <property type="entry name" value="Glycogen Phosphorylase B"/>
    <property type="match status" value="2"/>
</dbReference>
<feature type="domain" description="Glycosyltransferase family 28 N-terminal" evidence="11">
    <location>
        <begin position="7"/>
        <end position="144"/>
    </location>
</feature>
<protein>
    <recommendedName>
        <fullName evidence="10">UDP-N-acetylglucosamine--N-acetylmuramyl-(pentapeptide) pyrophosphoryl-undecaprenol N-acetylglucosamine transferase</fullName>
        <ecNumber evidence="10">2.4.1.227</ecNumber>
    </recommendedName>
    <alternativeName>
        <fullName evidence="10">Undecaprenyl-PP-MurNAc-pentapeptide-UDPGlcNAc GlcNAc transferase</fullName>
    </alternativeName>
</protein>